<reference evidence="1 2" key="1">
    <citation type="journal article" date="2014" name="Int. J. Syst. Evol. Microbiol.">
        <title>Complete genome sequence of Corynebacterium casei LMG S-19264T (=DSM 44701T), isolated from a smear-ripened cheese.</title>
        <authorList>
            <consortium name="US DOE Joint Genome Institute (JGI-PGF)"/>
            <person name="Walter F."/>
            <person name="Albersmeier A."/>
            <person name="Kalinowski J."/>
            <person name="Ruckert C."/>
        </authorList>
    </citation>
    <scope>NUCLEOTIDE SEQUENCE [LARGE SCALE GENOMIC DNA]</scope>
    <source>
        <strain evidence="1 2">KCTC 12866</strain>
    </source>
</reference>
<evidence type="ECO:0000313" key="2">
    <source>
        <dbReference type="Proteomes" id="UP000598271"/>
    </source>
</evidence>
<sequence>MSSYASAQVIVGDVNINDMPEVKFCEMIIDHKFLSPKVMINIDYGQEAKRGDDGMYVLDQATRKRREFNSHVAAVQYMEANGWEYVDSAVYKDNTMDVNVYRYHFRRKEGEK</sequence>
<accession>A0A8J3GBF6</accession>
<dbReference type="RefSeq" id="WP_189566591.1">
    <property type="nucleotide sequence ID" value="NZ_BMXF01000004.1"/>
</dbReference>
<name>A0A8J3GBF6_9BACT</name>
<gene>
    <name evidence="1" type="ORF">GCM10007390_40370</name>
</gene>
<keyword evidence="2" id="KW-1185">Reference proteome</keyword>
<comment type="caution">
    <text evidence="1">The sequence shown here is derived from an EMBL/GenBank/DDBJ whole genome shotgun (WGS) entry which is preliminary data.</text>
</comment>
<evidence type="ECO:0000313" key="1">
    <source>
        <dbReference type="EMBL" id="GHB81428.1"/>
    </source>
</evidence>
<proteinExistence type="predicted"/>
<dbReference type="AlphaFoldDB" id="A0A8J3GBF6"/>
<dbReference type="EMBL" id="BMXF01000004">
    <property type="protein sequence ID" value="GHB81428.1"/>
    <property type="molecule type" value="Genomic_DNA"/>
</dbReference>
<dbReference type="Proteomes" id="UP000598271">
    <property type="component" value="Unassembled WGS sequence"/>
</dbReference>
<organism evidence="1 2">
    <name type="scientific">Persicitalea jodogahamensis</name>
    <dbReference type="NCBI Taxonomy" id="402147"/>
    <lineage>
        <taxon>Bacteria</taxon>
        <taxon>Pseudomonadati</taxon>
        <taxon>Bacteroidota</taxon>
        <taxon>Cytophagia</taxon>
        <taxon>Cytophagales</taxon>
        <taxon>Spirosomataceae</taxon>
        <taxon>Persicitalea</taxon>
    </lineage>
</organism>
<protein>
    <submittedName>
        <fullName evidence="1">Uncharacterized protein</fullName>
    </submittedName>
</protein>